<dbReference type="SUPFAM" id="SSF52317">
    <property type="entry name" value="Class I glutamine amidotransferase-like"/>
    <property type="match status" value="1"/>
</dbReference>
<gene>
    <name evidence="2" type="ORF">DPRO_1538</name>
</gene>
<dbReference type="InterPro" id="IPR017926">
    <property type="entry name" value="GATASE"/>
</dbReference>
<dbReference type="PANTHER" id="PTHR42695:SF5">
    <property type="entry name" value="GLUTAMINE AMIDOTRANSFERASE YLR126C-RELATED"/>
    <property type="match status" value="1"/>
</dbReference>
<dbReference type="InterPro" id="IPR029062">
    <property type="entry name" value="Class_I_gatase-like"/>
</dbReference>
<protein>
    <submittedName>
        <fullName evidence="2">Glutamine amidotransferase</fullName>
    </submittedName>
</protein>
<proteinExistence type="predicted"/>
<dbReference type="GO" id="GO:0016740">
    <property type="term" value="F:transferase activity"/>
    <property type="evidence" value="ECO:0007669"/>
    <property type="project" value="UniProtKB-KW"/>
</dbReference>
<accession>A0A2C8F6R1</accession>
<organism evidence="2 3">
    <name type="scientific">Pseudodesulfovibrio profundus</name>
    <dbReference type="NCBI Taxonomy" id="57320"/>
    <lineage>
        <taxon>Bacteria</taxon>
        <taxon>Pseudomonadati</taxon>
        <taxon>Thermodesulfobacteriota</taxon>
        <taxon>Desulfovibrionia</taxon>
        <taxon>Desulfovibrionales</taxon>
        <taxon>Desulfovibrionaceae</taxon>
    </lineage>
</organism>
<dbReference type="Pfam" id="PF00117">
    <property type="entry name" value="GATase"/>
    <property type="match status" value="1"/>
</dbReference>
<dbReference type="Gene3D" id="3.40.50.880">
    <property type="match status" value="1"/>
</dbReference>
<feature type="domain" description="Glutamine amidotransferase" evidence="1">
    <location>
        <begin position="55"/>
        <end position="193"/>
    </location>
</feature>
<reference evidence="3" key="1">
    <citation type="submission" date="2017-09" db="EMBL/GenBank/DDBJ databases">
        <authorList>
            <person name="Regsiter A."/>
            <person name="William W."/>
        </authorList>
    </citation>
    <scope>NUCLEOTIDE SEQUENCE [LARGE SCALE GENOMIC DNA]</scope>
    <source>
        <strain evidence="3">500-1</strain>
    </source>
</reference>
<dbReference type="GO" id="GO:0005829">
    <property type="term" value="C:cytosol"/>
    <property type="evidence" value="ECO:0007669"/>
    <property type="project" value="TreeGrafter"/>
</dbReference>
<dbReference type="EMBL" id="LT907975">
    <property type="protein sequence ID" value="SOB58433.1"/>
    <property type="molecule type" value="Genomic_DNA"/>
</dbReference>
<dbReference type="PANTHER" id="PTHR42695">
    <property type="entry name" value="GLUTAMINE AMIDOTRANSFERASE YLR126C-RELATED"/>
    <property type="match status" value="1"/>
</dbReference>
<dbReference type="InterPro" id="IPR044992">
    <property type="entry name" value="ChyE-like"/>
</dbReference>
<dbReference type="CDD" id="cd01741">
    <property type="entry name" value="GATase1_1"/>
    <property type="match status" value="1"/>
</dbReference>
<evidence type="ECO:0000313" key="2">
    <source>
        <dbReference type="EMBL" id="SOB58433.1"/>
    </source>
</evidence>
<keyword evidence="2" id="KW-0315">Glutamine amidotransferase</keyword>
<dbReference type="NCBIfam" id="NF006562">
    <property type="entry name" value="PRK09065.1"/>
    <property type="match status" value="1"/>
</dbReference>
<dbReference type="Proteomes" id="UP000219215">
    <property type="component" value="Chromosome DPRO"/>
</dbReference>
<dbReference type="AlphaFoldDB" id="A0A2C8F6R1"/>
<dbReference type="PROSITE" id="PS51273">
    <property type="entry name" value="GATASE_TYPE_1"/>
    <property type="match status" value="1"/>
</dbReference>
<dbReference type="RefSeq" id="WP_097011491.1">
    <property type="nucleotide sequence ID" value="NZ_LT907975.1"/>
</dbReference>
<evidence type="ECO:0000259" key="1">
    <source>
        <dbReference type="Pfam" id="PF00117"/>
    </source>
</evidence>
<dbReference type="KEGG" id="pprf:DPRO_1538"/>
<sequence length="240" mass="26300">MKYLVIRTGGTFPQYAQKHGDFQDWTARNMGIGADEWVCSDVKNGEKLPSSWDFSGCVITGSHDMVTDDSLPYLTSVKGWIRDAASHDVPILGICFGHQLVADALGGKVGPHPQGPEIGTMQIHKTDQAANDPLFSTLPDTFPAHTTHFQSALTLPDDAVILAHNKHEPHHAFRIGKHIWGVQFHPEFDAEAMRLYVAEQAQAILKNGGDPSLLLSNVTQTHDAASLLCTFTAYCRSLSR</sequence>
<keyword evidence="2" id="KW-0808">Transferase</keyword>
<name>A0A2C8F6R1_9BACT</name>
<dbReference type="OrthoDB" id="9813383at2"/>
<evidence type="ECO:0000313" key="3">
    <source>
        <dbReference type="Proteomes" id="UP000219215"/>
    </source>
</evidence>
<keyword evidence="3" id="KW-1185">Reference proteome</keyword>